<dbReference type="EMBL" id="JARAKF010000006">
    <property type="protein sequence ID" value="MDU9001994.1"/>
    <property type="molecule type" value="Genomic_DNA"/>
</dbReference>
<feature type="compositionally biased region" description="Basic and acidic residues" evidence="1">
    <location>
        <begin position="34"/>
        <end position="44"/>
    </location>
</feature>
<accession>A0ABU3V8B8</accession>
<keyword evidence="2" id="KW-0812">Transmembrane</keyword>
<sequence>MANPTSRTRTTGSPARRTMTAAARPAAKRAGRPARPERGARQEEQTPSGRTLFVEPPANGWEDPPEPESFEGEPEDGAPPRKAGRSVLTAVLGVALVAALVAAAGLGWHY</sequence>
<keyword evidence="2" id="KW-0472">Membrane</keyword>
<evidence type="ECO:0008006" key="5">
    <source>
        <dbReference type="Google" id="ProtNLM"/>
    </source>
</evidence>
<dbReference type="Proteomes" id="UP001257627">
    <property type="component" value="Unassembled WGS sequence"/>
</dbReference>
<feature type="region of interest" description="Disordered" evidence="1">
    <location>
        <begin position="1"/>
        <end position="83"/>
    </location>
</feature>
<gene>
    <name evidence="3" type="ORF">PU648_59475</name>
</gene>
<evidence type="ECO:0000313" key="4">
    <source>
        <dbReference type="Proteomes" id="UP001257627"/>
    </source>
</evidence>
<dbReference type="RefSeq" id="WP_266945605.1">
    <property type="nucleotide sequence ID" value="NZ_CP107955.1"/>
</dbReference>
<reference evidence="3 4" key="1">
    <citation type="submission" date="2023-02" db="EMBL/GenBank/DDBJ databases">
        <authorList>
            <person name="Maleckis M."/>
        </authorList>
    </citation>
    <scope>NUCLEOTIDE SEQUENCE [LARGE SCALE GENOMIC DNA]</scope>
    <source>
        <strain evidence="3 4">P8-A2</strain>
    </source>
</reference>
<comment type="caution">
    <text evidence="3">The sequence shown here is derived from an EMBL/GenBank/DDBJ whole genome shotgun (WGS) entry which is preliminary data.</text>
</comment>
<feature type="transmembrane region" description="Helical" evidence="2">
    <location>
        <begin position="87"/>
        <end position="108"/>
    </location>
</feature>
<keyword evidence="2" id="KW-1133">Transmembrane helix</keyword>
<evidence type="ECO:0000313" key="3">
    <source>
        <dbReference type="EMBL" id="MDU9001994.1"/>
    </source>
</evidence>
<feature type="compositionally biased region" description="Polar residues" evidence="1">
    <location>
        <begin position="1"/>
        <end position="13"/>
    </location>
</feature>
<feature type="compositionally biased region" description="Low complexity" evidence="1">
    <location>
        <begin position="14"/>
        <end position="25"/>
    </location>
</feature>
<evidence type="ECO:0000256" key="1">
    <source>
        <dbReference type="SAM" id="MobiDB-lite"/>
    </source>
</evidence>
<name>A0ABU3V8B8_9ACTN</name>
<feature type="compositionally biased region" description="Acidic residues" evidence="1">
    <location>
        <begin position="63"/>
        <end position="76"/>
    </location>
</feature>
<proteinExistence type="predicted"/>
<protein>
    <recommendedName>
        <fullName evidence="5">Peptidoglycan-binding protein</fullName>
    </recommendedName>
</protein>
<organism evidence="3 4">
    <name type="scientific">Streptomyces mirabilis</name>
    <dbReference type="NCBI Taxonomy" id="68239"/>
    <lineage>
        <taxon>Bacteria</taxon>
        <taxon>Bacillati</taxon>
        <taxon>Actinomycetota</taxon>
        <taxon>Actinomycetes</taxon>
        <taxon>Kitasatosporales</taxon>
        <taxon>Streptomycetaceae</taxon>
        <taxon>Streptomyces</taxon>
    </lineage>
</organism>
<evidence type="ECO:0000256" key="2">
    <source>
        <dbReference type="SAM" id="Phobius"/>
    </source>
</evidence>
<keyword evidence="4" id="KW-1185">Reference proteome</keyword>